<name>A0A221SV32_9DEIO</name>
<evidence type="ECO:0000313" key="2">
    <source>
        <dbReference type="Proteomes" id="UP000259030"/>
    </source>
</evidence>
<proteinExistence type="predicted"/>
<protein>
    <submittedName>
        <fullName evidence="1">Uncharacterized protein</fullName>
    </submittedName>
</protein>
<keyword evidence="2" id="KW-1185">Reference proteome</keyword>
<gene>
    <name evidence="1" type="ORF">DFI_05280</name>
</gene>
<dbReference type="AlphaFoldDB" id="A0A221SV32"/>
<evidence type="ECO:0000313" key="1">
    <source>
        <dbReference type="EMBL" id="ASN80492.1"/>
    </source>
</evidence>
<accession>A0A221SV32</accession>
<dbReference type="EMBL" id="CP021081">
    <property type="protein sequence ID" value="ASN80492.1"/>
    <property type="molecule type" value="Genomic_DNA"/>
</dbReference>
<organism evidence="1 2">
    <name type="scientific">Deinococcus ficus</name>
    <dbReference type="NCBI Taxonomy" id="317577"/>
    <lineage>
        <taxon>Bacteria</taxon>
        <taxon>Thermotogati</taxon>
        <taxon>Deinococcota</taxon>
        <taxon>Deinococci</taxon>
        <taxon>Deinococcales</taxon>
        <taxon>Deinococcaceae</taxon>
        <taxon>Deinococcus</taxon>
    </lineage>
</organism>
<sequence>MQIALRSAFPIDARRLVVFTALVLAVIQARTVVLYSLKTHVQLPGTVAARYQRLVRFVQFSFPDSLFPRFALSFLPDGPVDLILKCV</sequence>
<dbReference type="KEGG" id="dfc:DFI_05280"/>
<reference evidence="1 2" key="1">
    <citation type="submission" date="2017-05" db="EMBL/GenBank/DDBJ databases">
        <title>The complete genome sequence of Deinococcus ficus isolated from the rhizosphere of the Ficus religiosa L. in Taiwan.</title>
        <authorList>
            <person name="Wu K.-M."/>
            <person name="Liao T.-L."/>
            <person name="Liu Y.-M."/>
            <person name="Young C.-C."/>
            <person name="Tsai S.-F."/>
        </authorList>
    </citation>
    <scope>NUCLEOTIDE SEQUENCE [LARGE SCALE GENOMIC DNA]</scope>
    <source>
        <strain evidence="1 2">CC-FR2-10</strain>
    </source>
</reference>
<dbReference type="STRING" id="317577.GCA_000419625_03680"/>
<dbReference type="Proteomes" id="UP000259030">
    <property type="component" value="Chromosome"/>
</dbReference>